<proteinExistence type="predicted"/>
<name>A0AAD1V5A6_PLAAG</name>
<dbReference type="RefSeq" id="WP_254032227.1">
    <property type="nucleotide sequence ID" value="NZ_LR882963.1"/>
</dbReference>
<dbReference type="AlphaFoldDB" id="A0AAD1V5A6"/>
<gene>
    <name evidence="2" type="ORF">PANO66_01509</name>
</gene>
<feature type="region of interest" description="Disordered" evidence="1">
    <location>
        <begin position="180"/>
        <end position="221"/>
    </location>
</feature>
<dbReference type="Pfam" id="PF16258">
    <property type="entry name" value="DUF4912"/>
    <property type="match status" value="1"/>
</dbReference>
<dbReference type="InterPro" id="IPR032585">
    <property type="entry name" value="DUF4912"/>
</dbReference>
<evidence type="ECO:0000313" key="3">
    <source>
        <dbReference type="Proteomes" id="UP001153761"/>
    </source>
</evidence>
<sequence length="686" mass="76763">MGNEFPIGLIPANEFGGWRPRIFGQQLAVIYMLLNKKDTSILTLTLLLSIATSPIAWATSRWNSNSSVNSSALSESSLLSPAQVRNINIVPPVGEFKPKPGSDSGLGLSSQQQILLSQIDSGSPQTNANNDSLVGQSSQMQPTTVPATEGEIPIWLWWLLPVIPFLGLWVNLQLKAQRSKSPVKKQEDPISVPLSTKPDVTGEQPQKNSTQLDFNSLTEPLKTPFSPNSNYPFIEPLKTPFSPAVTTVSLPRTIIQKRHQTETFQLENNLQTQGSSISLIESERDNLDSEIAISPHELILFENQVKIPPEGEFFIPANSPEPEFYPIKNGGIEEISEVVLIKEIDPDEAETVIAEFLTTKTQIENIPVSEIVESELEIQNKSIILESDIIEIESTLATVDDQLTEPEISVSEIVESELEIQNKSVILESDIIEIESTVAKVDDRLIEPEIPVSEIVESELEIQNKSVILESDIIEIESTLAKVDDQLTALESAPPNPPSTGGYEEIELGVSHQDVRSETDVAATKFNVGKEIKFEPSLADVDQELPPLPNGYGQSQIFLLPRDPNWAYAYWDIPNEHKEHLRHQGGKHLLLRVYDVTAIDIDTQPPLSTQEYECDEMAREWHIPIAMSDRDYIAELGYLTVDGRWLILVRSNHIHIPPVYPTDWENYQFINIPWDEDLRGKTFFRL</sequence>
<evidence type="ECO:0000256" key="1">
    <source>
        <dbReference type="SAM" id="MobiDB-lite"/>
    </source>
</evidence>
<reference evidence="2" key="1">
    <citation type="submission" date="2020-09" db="EMBL/GenBank/DDBJ databases">
        <authorList>
            <person name="Blom J."/>
        </authorList>
    </citation>
    <scope>NUCLEOTIDE SEQUENCE</scope>
    <source>
        <strain evidence="2">No.66</strain>
    </source>
</reference>
<evidence type="ECO:0008006" key="4">
    <source>
        <dbReference type="Google" id="ProtNLM"/>
    </source>
</evidence>
<evidence type="ECO:0000313" key="2">
    <source>
        <dbReference type="EMBL" id="CAD5933542.1"/>
    </source>
</evidence>
<organism evidence="2 3">
    <name type="scientific">Planktothrix agardhii</name>
    <name type="common">Oscillatoria agardhii</name>
    <dbReference type="NCBI Taxonomy" id="1160"/>
    <lineage>
        <taxon>Bacteria</taxon>
        <taxon>Bacillati</taxon>
        <taxon>Cyanobacteriota</taxon>
        <taxon>Cyanophyceae</taxon>
        <taxon>Oscillatoriophycideae</taxon>
        <taxon>Oscillatoriales</taxon>
        <taxon>Microcoleaceae</taxon>
        <taxon>Planktothrix</taxon>
    </lineage>
</organism>
<dbReference type="EMBL" id="LR882963">
    <property type="protein sequence ID" value="CAD5933542.1"/>
    <property type="molecule type" value="Genomic_DNA"/>
</dbReference>
<dbReference type="Proteomes" id="UP001153761">
    <property type="component" value="Chromosome"/>
</dbReference>
<accession>A0AAD1V5A6</accession>
<feature type="compositionally biased region" description="Polar residues" evidence="1">
    <location>
        <begin position="124"/>
        <end position="141"/>
    </location>
</feature>
<feature type="compositionally biased region" description="Polar residues" evidence="1">
    <location>
        <begin position="203"/>
        <end position="218"/>
    </location>
</feature>
<protein>
    <recommendedName>
        <fullName evidence="4">DUF4912 domain-containing protein</fullName>
    </recommendedName>
</protein>
<feature type="region of interest" description="Disordered" evidence="1">
    <location>
        <begin position="121"/>
        <end position="141"/>
    </location>
</feature>